<comment type="caution">
    <text evidence="2">The sequence shown here is derived from an EMBL/GenBank/DDBJ whole genome shotgun (WGS) entry which is preliminary data.</text>
</comment>
<keyword evidence="1" id="KW-0472">Membrane</keyword>
<dbReference type="EMBL" id="QGGH01000001">
    <property type="protein sequence ID" value="PWJ94939.1"/>
    <property type="molecule type" value="Genomic_DNA"/>
</dbReference>
<evidence type="ECO:0000256" key="1">
    <source>
        <dbReference type="SAM" id="Phobius"/>
    </source>
</evidence>
<protein>
    <submittedName>
        <fullName evidence="2">Uncharacterized protein</fullName>
    </submittedName>
</protein>
<keyword evidence="1" id="KW-0812">Transmembrane</keyword>
<dbReference type="Proteomes" id="UP000245631">
    <property type="component" value="Unassembled WGS sequence"/>
</dbReference>
<accession>A0A8E3B7Z4</accession>
<feature type="transmembrane region" description="Helical" evidence="1">
    <location>
        <begin position="24"/>
        <end position="46"/>
    </location>
</feature>
<name>A0A8E3B7Z4_RHILI</name>
<dbReference type="AlphaFoldDB" id="A0A8E3B7Z4"/>
<evidence type="ECO:0000313" key="3">
    <source>
        <dbReference type="Proteomes" id="UP000245631"/>
    </source>
</evidence>
<organism evidence="2 3">
    <name type="scientific">Rhizobium loti</name>
    <name type="common">Mesorhizobium loti</name>
    <dbReference type="NCBI Taxonomy" id="381"/>
    <lineage>
        <taxon>Bacteria</taxon>
        <taxon>Pseudomonadati</taxon>
        <taxon>Pseudomonadota</taxon>
        <taxon>Alphaproteobacteria</taxon>
        <taxon>Hyphomicrobiales</taxon>
        <taxon>Phyllobacteriaceae</taxon>
        <taxon>Mesorhizobium</taxon>
    </lineage>
</organism>
<gene>
    <name evidence="2" type="ORF">C8D77_1011625</name>
</gene>
<dbReference type="RefSeq" id="WP_109660901.1">
    <property type="nucleotide sequence ID" value="NZ_QGGH01000001.1"/>
</dbReference>
<keyword evidence="1" id="KW-1133">Transmembrane helix</keyword>
<reference evidence="2 3" key="1">
    <citation type="submission" date="2018-05" db="EMBL/GenBank/DDBJ databases">
        <title>Genomic Encyclopedia of Type Strains, Phase IV (KMG-IV): sequencing the most valuable type-strain genomes for metagenomic binning, comparative biology and taxonomic classification.</title>
        <authorList>
            <person name="Goeker M."/>
        </authorList>
    </citation>
    <scope>NUCLEOTIDE SEQUENCE [LARGE SCALE GENOMIC DNA]</scope>
    <source>
        <strain evidence="2 3">DSM 2626</strain>
    </source>
</reference>
<evidence type="ECO:0000313" key="2">
    <source>
        <dbReference type="EMBL" id="PWJ94939.1"/>
    </source>
</evidence>
<dbReference type="GeneID" id="61050948"/>
<sequence length="63" mass="6520">MQAVSGLKGCSAMELSCFDQSGGIFASTMLLNITAVFMILAAFAAVRLTAMSGEGSIEQLQTV</sequence>
<proteinExistence type="predicted"/>